<sequence length="194" mass="21894">MDYPRWVGFYQPSAPFESLNAPFISDRMDTAPQMTAANWQTSQGYMLPALVHQSPIAANNYTFESVHIDENHFHHRQSLRIRELSPIWLPPPRAIQSLVSVNNNSQSAGNIVSVVNVDPTGGSQIVTRRRQDGHLDVRIIYSREFIVAASASPYALLPPANFRHMVLEMMDIIPKFPKSYYNSIRTDDASGNSH</sequence>
<dbReference type="OMA" id="HIDENHF"/>
<accession>A0A3P6TW41</accession>
<protein>
    <submittedName>
        <fullName evidence="1">Uncharacterized protein</fullName>
    </submittedName>
</protein>
<dbReference type="EMBL" id="UYRX01000032">
    <property type="protein sequence ID" value="VDK70224.1"/>
    <property type="molecule type" value="Genomic_DNA"/>
</dbReference>
<dbReference type="OrthoDB" id="5862210at2759"/>
<dbReference type="Proteomes" id="UP000277928">
    <property type="component" value="Unassembled WGS sequence"/>
</dbReference>
<gene>
    <name evidence="1" type="ORF">NLS_LOCUS1029</name>
</gene>
<name>A0A3P6TW41_LITSI</name>
<dbReference type="AlphaFoldDB" id="A0A3P6TW41"/>
<evidence type="ECO:0000313" key="1">
    <source>
        <dbReference type="EMBL" id="VDK70224.1"/>
    </source>
</evidence>
<organism evidence="1 2">
    <name type="scientific">Litomosoides sigmodontis</name>
    <name type="common">Filarial nematode worm</name>
    <dbReference type="NCBI Taxonomy" id="42156"/>
    <lineage>
        <taxon>Eukaryota</taxon>
        <taxon>Metazoa</taxon>
        <taxon>Ecdysozoa</taxon>
        <taxon>Nematoda</taxon>
        <taxon>Chromadorea</taxon>
        <taxon>Rhabditida</taxon>
        <taxon>Spirurina</taxon>
        <taxon>Spiruromorpha</taxon>
        <taxon>Filarioidea</taxon>
        <taxon>Onchocercidae</taxon>
        <taxon>Litomosoides</taxon>
    </lineage>
</organism>
<reference evidence="1 2" key="1">
    <citation type="submission" date="2018-08" db="EMBL/GenBank/DDBJ databases">
        <authorList>
            <person name="Laetsch R D."/>
            <person name="Stevens L."/>
            <person name="Kumar S."/>
            <person name="Blaxter L. M."/>
        </authorList>
    </citation>
    <scope>NUCLEOTIDE SEQUENCE [LARGE SCALE GENOMIC DNA]</scope>
</reference>
<proteinExistence type="predicted"/>
<keyword evidence="2" id="KW-1185">Reference proteome</keyword>
<evidence type="ECO:0000313" key="2">
    <source>
        <dbReference type="Proteomes" id="UP000277928"/>
    </source>
</evidence>